<gene>
    <name evidence="1" type="ORF">PYW08_012381</name>
</gene>
<evidence type="ECO:0000313" key="1">
    <source>
        <dbReference type="EMBL" id="KAJ8705061.1"/>
    </source>
</evidence>
<reference evidence="1" key="1">
    <citation type="submission" date="2023-03" db="EMBL/GenBank/DDBJ databases">
        <title>Chromosome-level genomes of two armyworms, Mythimna separata and Mythimna loreyi, provide insights into the biosynthesis and reception of sex pheromones.</title>
        <authorList>
            <person name="Zhao H."/>
        </authorList>
    </citation>
    <scope>NUCLEOTIDE SEQUENCE</scope>
    <source>
        <strain evidence="1">BeijingLab</strain>
    </source>
</reference>
<protein>
    <submittedName>
        <fullName evidence="1">Uncharacterized protein</fullName>
    </submittedName>
</protein>
<organism evidence="1 2">
    <name type="scientific">Mythimna loreyi</name>
    <dbReference type="NCBI Taxonomy" id="667449"/>
    <lineage>
        <taxon>Eukaryota</taxon>
        <taxon>Metazoa</taxon>
        <taxon>Ecdysozoa</taxon>
        <taxon>Arthropoda</taxon>
        <taxon>Hexapoda</taxon>
        <taxon>Insecta</taxon>
        <taxon>Pterygota</taxon>
        <taxon>Neoptera</taxon>
        <taxon>Endopterygota</taxon>
        <taxon>Lepidoptera</taxon>
        <taxon>Glossata</taxon>
        <taxon>Ditrysia</taxon>
        <taxon>Noctuoidea</taxon>
        <taxon>Noctuidae</taxon>
        <taxon>Noctuinae</taxon>
        <taxon>Hadenini</taxon>
        <taxon>Mythimna</taxon>
    </lineage>
</organism>
<sequence length="445" mass="51510">MEKQQICRICLVENVRMYIVNDKDLQELYETLTDIPFVTEDRRPMLACVFCFAKLKQCCQLQRKCLEAEKLFAQMLNEPNTLISRRQLKYPSGLVVTPVANIDIVDVSHIESIAVKEELPDVDDDVIEPKVELFEYELELEPQNNTYSDAEDVPAQQSEPDLEYDNLPLTKIKMEVEEEQEIPRKKRKAGDTTRAAVAKKPNLHKKGKKLEDVITEIQKKNEESNIKVTQNTPSGSSKLIAKLHKPSTNTTPRTNISVVENIKKSNITKEKPYKCEECQRSFNQKAFLTRHIRAHTGEKPYKCDVCQTCFSENGNLIRHMRTHTGEKPYKCEECQLSFSQKSHLIGHNRRHTGEKPYQCEECQLCFGQKSSLLCHIRTHTGEKPYKCNQCQLRFKQKITLLNHISTTHTGEKPFKCDRCPRSFSDRSSLTRHSRCRHVGEKKARK</sequence>
<dbReference type="Proteomes" id="UP001231649">
    <property type="component" value="Chromosome 30"/>
</dbReference>
<keyword evidence="2" id="KW-1185">Reference proteome</keyword>
<proteinExistence type="predicted"/>
<name>A0ACC2Q3L6_9NEOP</name>
<evidence type="ECO:0000313" key="2">
    <source>
        <dbReference type="Proteomes" id="UP001231649"/>
    </source>
</evidence>
<accession>A0ACC2Q3L6</accession>
<dbReference type="EMBL" id="CM056806">
    <property type="protein sequence ID" value="KAJ8705061.1"/>
    <property type="molecule type" value="Genomic_DNA"/>
</dbReference>
<comment type="caution">
    <text evidence="1">The sequence shown here is derived from an EMBL/GenBank/DDBJ whole genome shotgun (WGS) entry which is preliminary data.</text>
</comment>